<dbReference type="AlphaFoldDB" id="A0A6H2A4M4"/>
<proteinExistence type="predicted"/>
<accession>A0A6H2A4M4</accession>
<protein>
    <submittedName>
        <fullName evidence="1">Uncharacterized protein</fullName>
    </submittedName>
</protein>
<sequence length="65" mass="7757">MNEIYAEKTKIPNTPISKEFRKQKMEATKWQCRHLRGVTIVPQFDYYNDELVNVSYCNLCNMPID</sequence>
<reference evidence="1" key="1">
    <citation type="submission" date="2020-03" db="EMBL/GenBank/DDBJ databases">
        <title>The deep terrestrial virosphere.</title>
        <authorList>
            <person name="Holmfeldt K."/>
            <person name="Nilsson E."/>
            <person name="Simone D."/>
            <person name="Lopez-Fernandez M."/>
            <person name="Wu X."/>
            <person name="de Brujin I."/>
            <person name="Lundin D."/>
            <person name="Andersson A."/>
            <person name="Bertilsson S."/>
            <person name="Dopson M."/>
        </authorList>
    </citation>
    <scope>NUCLEOTIDE SEQUENCE</scope>
    <source>
        <strain evidence="1">TM448A05435</strain>
    </source>
</reference>
<gene>
    <name evidence="1" type="ORF">TM448A05435_0009</name>
</gene>
<evidence type="ECO:0000313" key="1">
    <source>
        <dbReference type="EMBL" id="QJA54649.1"/>
    </source>
</evidence>
<name>A0A6H2A4M4_9ZZZZ</name>
<dbReference type="EMBL" id="MT144525">
    <property type="protein sequence ID" value="QJA54649.1"/>
    <property type="molecule type" value="Genomic_DNA"/>
</dbReference>
<organism evidence="1">
    <name type="scientific">viral metagenome</name>
    <dbReference type="NCBI Taxonomy" id="1070528"/>
    <lineage>
        <taxon>unclassified sequences</taxon>
        <taxon>metagenomes</taxon>
        <taxon>organismal metagenomes</taxon>
    </lineage>
</organism>